<evidence type="ECO:0000313" key="7">
    <source>
        <dbReference type="Proteomes" id="UP000030689"/>
    </source>
</evidence>
<dbReference type="InterPro" id="IPR001965">
    <property type="entry name" value="Znf_PHD"/>
</dbReference>
<dbReference type="InterPro" id="IPR019786">
    <property type="entry name" value="Zinc_finger_PHD-type_CS"/>
</dbReference>
<dbReference type="InterPro" id="IPR046349">
    <property type="entry name" value="C1-like_sf"/>
</dbReference>
<keyword evidence="2" id="KW-0677">Repeat</keyword>
<keyword evidence="3" id="KW-0863">Zinc-finger</keyword>
<dbReference type="PANTHER" id="PTHR32410">
    <property type="entry name" value="CYSTEINE/HISTIDINE-RICH C1 DOMAIN FAMILY PROTEIN"/>
    <property type="match status" value="1"/>
</dbReference>
<gene>
    <name evidence="6" type="ORF">EUTSA_v10001211mg</name>
</gene>
<dbReference type="KEGG" id="eus:EUTSA_v10001211mg"/>
<dbReference type="PROSITE" id="PS01359">
    <property type="entry name" value="ZF_PHD_1"/>
    <property type="match status" value="1"/>
</dbReference>
<evidence type="ECO:0000256" key="2">
    <source>
        <dbReference type="ARBA" id="ARBA00022737"/>
    </source>
</evidence>
<evidence type="ECO:0000256" key="3">
    <source>
        <dbReference type="ARBA" id="ARBA00022771"/>
    </source>
</evidence>
<dbReference type="AlphaFoldDB" id="V4LBJ3"/>
<keyword evidence="4" id="KW-0862">Zinc</keyword>
<keyword evidence="1" id="KW-0479">Metal-binding</keyword>
<protein>
    <recommendedName>
        <fullName evidence="5">Zinc finger PHD-type domain-containing protein</fullName>
    </recommendedName>
</protein>
<evidence type="ECO:0000256" key="1">
    <source>
        <dbReference type="ARBA" id="ARBA00022723"/>
    </source>
</evidence>
<dbReference type="GO" id="GO:0008270">
    <property type="term" value="F:zinc ion binding"/>
    <property type="evidence" value="ECO:0007669"/>
    <property type="project" value="UniProtKB-KW"/>
</dbReference>
<accession>V4LBJ3</accession>
<evidence type="ECO:0000256" key="4">
    <source>
        <dbReference type="ARBA" id="ARBA00022833"/>
    </source>
</evidence>
<name>V4LBJ3_EUTSA</name>
<dbReference type="SMART" id="SM00249">
    <property type="entry name" value="PHD"/>
    <property type="match status" value="3"/>
</dbReference>
<dbReference type="Proteomes" id="UP000030689">
    <property type="component" value="Unassembled WGS sequence"/>
</dbReference>
<proteinExistence type="predicted"/>
<dbReference type="InterPro" id="IPR004146">
    <property type="entry name" value="DC1"/>
</dbReference>
<feature type="domain" description="Zinc finger PHD-type" evidence="5">
    <location>
        <begin position="541"/>
        <end position="607"/>
    </location>
</feature>
<evidence type="ECO:0000313" key="6">
    <source>
        <dbReference type="EMBL" id="ESQ39767.1"/>
    </source>
</evidence>
<dbReference type="SUPFAM" id="SSF57889">
    <property type="entry name" value="Cysteine-rich domain"/>
    <property type="match status" value="4"/>
</dbReference>
<reference evidence="6 7" key="1">
    <citation type="journal article" date="2013" name="Front. Plant Sci.">
        <title>The Reference Genome of the Halophytic Plant Eutrema salsugineum.</title>
        <authorList>
            <person name="Yang R."/>
            <person name="Jarvis D.E."/>
            <person name="Chen H."/>
            <person name="Beilstein M.A."/>
            <person name="Grimwood J."/>
            <person name="Jenkins J."/>
            <person name="Shu S."/>
            <person name="Prochnik S."/>
            <person name="Xin M."/>
            <person name="Ma C."/>
            <person name="Schmutz J."/>
            <person name="Wing R.A."/>
            <person name="Mitchell-Olds T."/>
            <person name="Schumaker K.S."/>
            <person name="Wang X."/>
        </authorList>
    </citation>
    <scope>NUCLEOTIDE SEQUENCE [LARGE SCALE GENOMIC DNA]</scope>
</reference>
<evidence type="ECO:0000259" key="5">
    <source>
        <dbReference type="SMART" id="SM00249"/>
    </source>
</evidence>
<feature type="domain" description="Zinc finger PHD-type" evidence="5">
    <location>
        <begin position="358"/>
        <end position="437"/>
    </location>
</feature>
<sequence length="643" mass="74042">MGEKLYEFSSRADLVCPLLSDSAQPVHFLSREYGSHMNKCFICGGEQTPDKKYHLHCVTCNLDVHKDCYLRPRCRLSELTNPHILRKVRGDFLSCFACKTPFHDPSSVQYHYHCPTCNVDFHKGCHLYLPEITHPFHPLHPLKMIFPLGYSYSDIDVKFTLPSKWYSETPDYKTQVDESDDVSISEVKCKCCQKHLKHSHDQHTLTLFPRRVPLPCDACGTSLNDTEDHVYTCHLCSYLVHRTCIYLPRVIKITRHPHRLSLSSSLPSGLISCGVCRQIVNVTCGQFSCIKGCQYAVHSRCAVKGIVWDGEDLEGVAEESDEDLESFVRIDDETIQHFSHDHHLRLHKNNDVCDDNRFCQACILPIMISESFYSCMQCDFLFHEVCASHPRRKDHPLHKHPLILHPIAPKDMMICASGWYSDDGLYLKGVFKCNGCDQKGYGFMYICSKSDCEFQLDIRCASLPDLVIHGSHPHDLFFNLNKGACMGCEFYNCSPFSLECIQCKLFLGLKCATLPSVMHYKHDRHPLTLCYGEEDTNGQYWCEVCETKLDAKEWFYKCDNYCNVTVHISCLLGEERFMKPLPFPRLDCGVSILRTSTSTREICRKCDRRSTEPFIYKNSELVQSTKFLFEPRKNSICRPLKNI</sequence>
<dbReference type="EMBL" id="KI517465">
    <property type="protein sequence ID" value="ESQ39767.1"/>
    <property type="molecule type" value="Genomic_DNA"/>
</dbReference>
<dbReference type="InterPro" id="IPR053192">
    <property type="entry name" value="Vacuole_Formation_Reg"/>
</dbReference>
<dbReference type="PANTHER" id="PTHR32410:SF157">
    <property type="entry name" value="CYSTEINE_HISTIDINE-RICH C1 DOMAIN FAMILY PROTEIN"/>
    <property type="match status" value="1"/>
</dbReference>
<feature type="domain" description="Zinc finger PHD-type" evidence="5">
    <location>
        <begin position="215"/>
        <end position="277"/>
    </location>
</feature>
<keyword evidence="7" id="KW-1185">Reference proteome</keyword>
<organism evidence="6 7">
    <name type="scientific">Eutrema salsugineum</name>
    <name type="common">Saltwater cress</name>
    <name type="synonym">Sisymbrium salsugineum</name>
    <dbReference type="NCBI Taxonomy" id="72664"/>
    <lineage>
        <taxon>Eukaryota</taxon>
        <taxon>Viridiplantae</taxon>
        <taxon>Streptophyta</taxon>
        <taxon>Embryophyta</taxon>
        <taxon>Tracheophyta</taxon>
        <taxon>Spermatophyta</taxon>
        <taxon>Magnoliopsida</taxon>
        <taxon>eudicotyledons</taxon>
        <taxon>Gunneridae</taxon>
        <taxon>Pentapetalae</taxon>
        <taxon>rosids</taxon>
        <taxon>malvids</taxon>
        <taxon>Brassicales</taxon>
        <taxon>Brassicaceae</taxon>
        <taxon>Eutremeae</taxon>
        <taxon>Eutrema</taxon>
    </lineage>
</organism>
<dbReference type="Gramene" id="ESQ39767">
    <property type="protein sequence ID" value="ESQ39767"/>
    <property type="gene ID" value="EUTSA_v10001211mg"/>
</dbReference>
<dbReference type="Pfam" id="PF03107">
    <property type="entry name" value="C1_2"/>
    <property type="match status" value="4"/>
</dbReference>
<dbReference type="eggNOG" id="ENOG502R7R8">
    <property type="taxonomic scope" value="Eukaryota"/>
</dbReference>
<dbReference type="OMA" id="WCEICEF"/>